<protein>
    <recommendedName>
        <fullName evidence="6">Glycosyltransferase RgtA/B/C/D-like domain-containing protein</fullName>
    </recommendedName>
</protein>
<feature type="transmembrane region" description="Helical" evidence="1">
    <location>
        <begin position="256"/>
        <end position="272"/>
    </location>
</feature>
<keyword evidence="1" id="KW-0472">Membrane</keyword>
<evidence type="ECO:0000256" key="1">
    <source>
        <dbReference type="SAM" id="Phobius"/>
    </source>
</evidence>
<feature type="transmembrane region" description="Helical" evidence="1">
    <location>
        <begin position="210"/>
        <end position="229"/>
    </location>
</feature>
<reference evidence="4 5" key="1">
    <citation type="journal article" date="2019" name="Extremophiles">
        <title>Biogeography of thermophiles and predominance of Thermus scotoductus in domestic water heaters.</title>
        <authorList>
            <person name="Wilpiszeski R.L."/>
            <person name="Zhang Z."/>
            <person name="House C.H."/>
        </authorList>
    </citation>
    <scope>NUCLEOTIDE SEQUENCE [LARGE SCALE GENOMIC DNA]</scope>
    <source>
        <strain evidence="3 4">10_S10</strain>
        <strain evidence="2 5">38_S38</strain>
    </source>
</reference>
<proteinExistence type="predicted"/>
<dbReference type="Proteomes" id="UP000288073">
    <property type="component" value="Unassembled WGS sequence"/>
</dbReference>
<dbReference type="EMBL" id="PELM01000485">
    <property type="protein sequence ID" value="RTG98919.1"/>
    <property type="molecule type" value="Genomic_DNA"/>
</dbReference>
<dbReference type="EMBL" id="PEMN01000001">
    <property type="protein sequence ID" value="RTI21030.1"/>
    <property type="molecule type" value="Genomic_DNA"/>
</dbReference>
<accession>A0A430V758</accession>
<organism evidence="3 4">
    <name type="scientific">Thermus scotoductus</name>
    <dbReference type="NCBI Taxonomy" id="37636"/>
    <lineage>
        <taxon>Bacteria</taxon>
        <taxon>Thermotogati</taxon>
        <taxon>Deinococcota</taxon>
        <taxon>Deinococci</taxon>
        <taxon>Thermales</taxon>
        <taxon>Thermaceae</taxon>
        <taxon>Thermus</taxon>
    </lineage>
</organism>
<sequence length="470" mass="52351">MSYRLVRHPLRRLYSLFAFFLAAGLAFLLLYPPPLGWDFDNTFTALKTLRGQGVAEVWEGIGKGDAHPPGYYLLYKAWMALGGYDPLPPGVPEGAIRWGLTFNLLGFALMAGAVALAGAYLLGLWGSLLALGLLFLFADAPYASLLRMYPFAGALAVLSALAYLTRRLLLGSLLGVLGLYTHYLAGVAVAPFALLALWEGWRERGPRVALAFLPYLLFLPWVPMLAYQVSHGYNFPHIRPVPESLFLYVRDKWPEGVLYPLLLLGLLAAWRIPKTRRILLPTLASLYLWFYLSLLVNVVLSRYVFLFAGLISLALASGVSLLPPWGRRVVALVVLVPALLTLHSQRALLPWEDITAQARITRGFLVALEGARLYLDGRGRADPFRLHLPGFEGRVVVLNWLGATELCGAGKPFLLWRYHNYRPEESPVQRVLECLGGRVRVLHPTPVGTLYLYVPEGYQSTSVATRNRQR</sequence>
<evidence type="ECO:0000313" key="3">
    <source>
        <dbReference type="EMBL" id="RTI21030.1"/>
    </source>
</evidence>
<comment type="caution">
    <text evidence="3">The sequence shown here is derived from an EMBL/GenBank/DDBJ whole genome shotgun (WGS) entry which is preliminary data.</text>
</comment>
<evidence type="ECO:0000313" key="5">
    <source>
        <dbReference type="Proteomes" id="UP000288082"/>
    </source>
</evidence>
<feature type="transmembrane region" description="Helical" evidence="1">
    <location>
        <begin position="177"/>
        <end position="198"/>
    </location>
</feature>
<name>A0A430V758_THESC</name>
<evidence type="ECO:0000313" key="2">
    <source>
        <dbReference type="EMBL" id="RTG98919.1"/>
    </source>
</evidence>
<gene>
    <name evidence="3" type="ORF">CSW23_00025</name>
    <name evidence="2" type="ORF">CSW50_14075</name>
</gene>
<feature type="transmembrane region" description="Helical" evidence="1">
    <location>
        <begin position="279"/>
        <end position="297"/>
    </location>
</feature>
<evidence type="ECO:0008006" key="6">
    <source>
        <dbReference type="Google" id="ProtNLM"/>
    </source>
</evidence>
<feature type="transmembrane region" description="Helical" evidence="1">
    <location>
        <begin position="303"/>
        <end position="322"/>
    </location>
</feature>
<feature type="transmembrane region" description="Helical" evidence="1">
    <location>
        <begin position="107"/>
        <end position="136"/>
    </location>
</feature>
<evidence type="ECO:0000313" key="4">
    <source>
        <dbReference type="Proteomes" id="UP000288073"/>
    </source>
</evidence>
<feature type="transmembrane region" description="Helical" evidence="1">
    <location>
        <begin position="148"/>
        <end position="165"/>
    </location>
</feature>
<dbReference type="AlphaFoldDB" id="A0A430V758"/>
<keyword evidence="1" id="KW-1133">Transmembrane helix</keyword>
<keyword evidence="1" id="KW-0812">Transmembrane</keyword>
<feature type="transmembrane region" description="Helical" evidence="1">
    <location>
        <begin position="12"/>
        <end position="31"/>
    </location>
</feature>
<dbReference type="Proteomes" id="UP000288082">
    <property type="component" value="Unassembled WGS sequence"/>
</dbReference>